<reference evidence="2 3" key="1">
    <citation type="submission" date="2020-08" db="EMBL/GenBank/DDBJ databases">
        <title>Genomic Encyclopedia of Type Strains, Phase IV (KMG-IV): sequencing the most valuable type-strain genomes for metagenomic binning, comparative biology and taxonomic classification.</title>
        <authorList>
            <person name="Goeker M."/>
        </authorList>
    </citation>
    <scope>NUCLEOTIDE SEQUENCE [LARGE SCALE GENOMIC DNA]</scope>
    <source>
        <strain evidence="2 3">DSM 27163</strain>
    </source>
</reference>
<dbReference type="EC" id="3.6.1.8" evidence="2"/>
<gene>
    <name evidence="2" type="ORF">FHR21_003378</name>
</gene>
<feature type="domain" description="NTP pyrophosphohydrolase MazG-like" evidence="1">
    <location>
        <begin position="154"/>
        <end position="209"/>
    </location>
</feature>
<evidence type="ECO:0000313" key="2">
    <source>
        <dbReference type="EMBL" id="MBB5708008.1"/>
    </source>
</evidence>
<dbReference type="InterPro" id="IPR048011">
    <property type="entry name" value="NTP-PPase_MazG-like_C"/>
</dbReference>
<dbReference type="Pfam" id="PF03819">
    <property type="entry name" value="MazG"/>
    <property type="match status" value="2"/>
</dbReference>
<keyword evidence="2" id="KW-0378">Hydrolase</keyword>
<dbReference type="Gene3D" id="1.10.287.1080">
    <property type="entry name" value="MazG-like"/>
    <property type="match status" value="2"/>
</dbReference>
<dbReference type="InterPro" id="IPR048015">
    <property type="entry name" value="NTP-PPase_MazG-like_N"/>
</dbReference>
<dbReference type="GO" id="GO:0047693">
    <property type="term" value="F:ATP diphosphatase activity"/>
    <property type="evidence" value="ECO:0007669"/>
    <property type="project" value="UniProtKB-EC"/>
</dbReference>
<organism evidence="2 3">
    <name type="scientific">Sphingopyxis panaciterrulae</name>
    <dbReference type="NCBI Taxonomy" id="462372"/>
    <lineage>
        <taxon>Bacteria</taxon>
        <taxon>Pseudomonadati</taxon>
        <taxon>Pseudomonadota</taxon>
        <taxon>Alphaproteobacteria</taxon>
        <taxon>Sphingomonadales</taxon>
        <taxon>Sphingomonadaceae</taxon>
        <taxon>Sphingopyxis</taxon>
    </lineage>
</organism>
<dbReference type="InterPro" id="IPR011551">
    <property type="entry name" value="NTP_PyrPHydrolase_MazG"/>
</dbReference>
<evidence type="ECO:0000259" key="1">
    <source>
        <dbReference type="Pfam" id="PF03819"/>
    </source>
</evidence>
<dbReference type="AlphaFoldDB" id="A0A7W9B854"/>
<dbReference type="GO" id="GO:0046061">
    <property type="term" value="P:dATP catabolic process"/>
    <property type="evidence" value="ECO:0007669"/>
    <property type="project" value="TreeGrafter"/>
</dbReference>
<dbReference type="NCBIfam" id="TIGR00444">
    <property type="entry name" value="mazG"/>
    <property type="match status" value="1"/>
</dbReference>
<dbReference type="GO" id="GO:0046047">
    <property type="term" value="P:TTP catabolic process"/>
    <property type="evidence" value="ECO:0007669"/>
    <property type="project" value="TreeGrafter"/>
</dbReference>
<dbReference type="GO" id="GO:0046076">
    <property type="term" value="P:dTTP catabolic process"/>
    <property type="evidence" value="ECO:0007669"/>
    <property type="project" value="TreeGrafter"/>
</dbReference>
<dbReference type="Proteomes" id="UP000537161">
    <property type="component" value="Unassembled WGS sequence"/>
</dbReference>
<dbReference type="PANTHER" id="PTHR30522">
    <property type="entry name" value="NUCLEOSIDE TRIPHOSPHATE PYROPHOSPHOHYDROLASE"/>
    <property type="match status" value="1"/>
</dbReference>
<dbReference type="CDD" id="cd11529">
    <property type="entry name" value="NTP-PPase_MazG_Cterm"/>
    <property type="match status" value="1"/>
</dbReference>
<dbReference type="GO" id="GO:0046052">
    <property type="term" value="P:UTP catabolic process"/>
    <property type="evidence" value="ECO:0007669"/>
    <property type="project" value="TreeGrafter"/>
</dbReference>
<comment type="caution">
    <text evidence="2">The sequence shown here is derived from an EMBL/GenBank/DDBJ whole genome shotgun (WGS) entry which is preliminary data.</text>
</comment>
<dbReference type="GO" id="GO:0046081">
    <property type="term" value="P:dUTP catabolic process"/>
    <property type="evidence" value="ECO:0007669"/>
    <property type="project" value="TreeGrafter"/>
</dbReference>
<evidence type="ECO:0000313" key="3">
    <source>
        <dbReference type="Proteomes" id="UP000537161"/>
    </source>
</evidence>
<sequence length="241" mass="26208">MRQLRNPDGGCEWDLAQDFATIAPYTIEEAYEVADAIAGGDPAAICDELGDLLLQVVFHAQIAADHGLFGFDDVAMAISDKMERRHPHIFGGENTGDVRRQWEQIKAAERAADGPQGALAGVALSLPALLRAQKLQARAARVGFDWPDAEGPRAKIAEELDEVATAPDADARTEEVGDLLFAVVNYARHLGVDAEDALRAANAKFTRRFQSVEERCEGRIAELPLGALEVHWQAVKAAERE</sequence>
<feature type="domain" description="NTP pyrophosphohydrolase MazG-like" evidence="1">
    <location>
        <begin position="17"/>
        <end position="90"/>
    </location>
</feature>
<dbReference type="SUPFAM" id="SSF101386">
    <property type="entry name" value="all-alpha NTP pyrophosphatases"/>
    <property type="match status" value="2"/>
</dbReference>
<dbReference type="InterPro" id="IPR004518">
    <property type="entry name" value="MazG-like_dom"/>
</dbReference>
<protein>
    <submittedName>
        <fullName evidence="2">ATP diphosphatase</fullName>
        <ecNumber evidence="2">3.6.1.8</ecNumber>
    </submittedName>
</protein>
<accession>A0A7W9B854</accession>
<name>A0A7W9B854_9SPHN</name>
<dbReference type="GO" id="GO:0006203">
    <property type="term" value="P:dGTP catabolic process"/>
    <property type="evidence" value="ECO:0007669"/>
    <property type="project" value="TreeGrafter"/>
</dbReference>
<proteinExistence type="predicted"/>
<keyword evidence="3" id="KW-1185">Reference proteome</keyword>
<dbReference type="PANTHER" id="PTHR30522:SF0">
    <property type="entry name" value="NUCLEOSIDE TRIPHOSPHATE PYROPHOSPHOHYDROLASE"/>
    <property type="match status" value="1"/>
</dbReference>
<dbReference type="GO" id="GO:0006950">
    <property type="term" value="P:response to stress"/>
    <property type="evidence" value="ECO:0007669"/>
    <property type="project" value="UniProtKB-ARBA"/>
</dbReference>
<dbReference type="FunFam" id="1.10.287.1080:FF:000001">
    <property type="entry name" value="Nucleoside triphosphate pyrophosphohydrolase"/>
    <property type="match status" value="1"/>
</dbReference>
<dbReference type="CDD" id="cd11528">
    <property type="entry name" value="NTP-PPase_MazG_Nterm"/>
    <property type="match status" value="1"/>
</dbReference>
<dbReference type="NCBIfam" id="NF007113">
    <property type="entry name" value="PRK09562.1"/>
    <property type="match status" value="1"/>
</dbReference>
<dbReference type="EMBL" id="JACIJH010000013">
    <property type="protein sequence ID" value="MBB5708008.1"/>
    <property type="molecule type" value="Genomic_DNA"/>
</dbReference>